<evidence type="ECO:0000313" key="2">
    <source>
        <dbReference type="EMBL" id="KAJ5192365.1"/>
    </source>
</evidence>
<dbReference type="Proteomes" id="UP001150942">
    <property type="component" value="Unassembled WGS sequence"/>
</dbReference>
<evidence type="ECO:0000256" key="1">
    <source>
        <dbReference type="SAM" id="MobiDB-lite"/>
    </source>
</evidence>
<sequence>MFRPNRTQPKHEADNEKVAENRIPVPDDHQLELLAELRERRTIRIDRQEEIRDQATTIMRVVCFIVARYAHGHQGPCRQFLWMLEFQMRVLIVEMITLLAEEEFDRQLEEETWDRVD</sequence>
<dbReference type="OrthoDB" id="10429718at2759"/>
<organism evidence="2 3">
    <name type="scientific">Penicillium cf. viridicatum</name>
    <dbReference type="NCBI Taxonomy" id="2972119"/>
    <lineage>
        <taxon>Eukaryota</taxon>
        <taxon>Fungi</taxon>
        <taxon>Dikarya</taxon>
        <taxon>Ascomycota</taxon>
        <taxon>Pezizomycotina</taxon>
        <taxon>Eurotiomycetes</taxon>
        <taxon>Eurotiomycetidae</taxon>
        <taxon>Eurotiales</taxon>
        <taxon>Aspergillaceae</taxon>
        <taxon>Penicillium</taxon>
    </lineage>
</organism>
<reference evidence="2" key="1">
    <citation type="submission" date="2022-11" db="EMBL/GenBank/DDBJ databases">
        <authorList>
            <person name="Petersen C."/>
        </authorList>
    </citation>
    <scope>NUCLEOTIDE SEQUENCE</scope>
    <source>
        <strain evidence="2">IBT 20477</strain>
    </source>
</reference>
<keyword evidence="3" id="KW-1185">Reference proteome</keyword>
<proteinExistence type="predicted"/>
<feature type="region of interest" description="Disordered" evidence="1">
    <location>
        <begin position="1"/>
        <end position="22"/>
    </location>
</feature>
<protein>
    <submittedName>
        <fullName evidence="2">Uncharacterized protein</fullName>
    </submittedName>
</protein>
<comment type="caution">
    <text evidence="2">The sequence shown here is derived from an EMBL/GenBank/DDBJ whole genome shotgun (WGS) entry which is preliminary data.</text>
</comment>
<evidence type="ECO:0000313" key="3">
    <source>
        <dbReference type="Proteomes" id="UP001150942"/>
    </source>
</evidence>
<feature type="compositionally biased region" description="Basic and acidic residues" evidence="1">
    <location>
        <begin position="9"/>
        <end position="22"/>
    </location>
</feature>
<dbReference type="AlphaFoldDB" id="A0A9W9J8M8"/>
<gene>
    <name evidence="2" type="ORF">N7449_008507</name>
</gene>
<reference evidence="2" key="2">
    <citation type="journal article" date="2023" name="IMA Fungus">
        <title>Comparative genomic study of the Penicillium genus elucidates a diverse pangenome and 15 lateral gene transfer events.</title>
        <authorList>
            <person name="Petersen C."/>
            <person name="Sorensen T."/>
            <person name="Nielsen M.R."/>
            <person name="Sondergaard T.E."/>
            <person name="Sorensen J.L."/>
            <person name="Fitzpatrick D.A."/>
            <person name="Frisvad J.C."/>
            <person name="Nielsen K.L."/>
        </authorList>
    </citation>
    <scope>NUCLEOTIDE SEQUENCE</scope>
    <source>
        <strain evidence="2">IBT 20477</strain>
    </source>
</reference>
<name>A0A9W9J8M8_9EURO</name>
<accession>A0A9W9J8M8</accession>
<dbReference type="EMBL" id="JAPQKQ010000006">
    <property type="protein sequence ID" value="KAJ5192365.1"/>
    <property type="molecule type" value="Genomic_DNA"/>
</dbReference>